<organism evidence="2 3">
    <name type="scientific">Chlamydomonas incerta</name>
    <dbReference type="NCBI Taxonomy" id="51695"/>
    <lineage>
        <taxon>Eukaryota</taxon>
        <taxon>Viridiplantae</taxon>
        <taxon>Chlorophyta</taxon>
        <taxon>core chlorophytes</taxon>
        <taxon>Chlorophyceae</taxon>
        <taxon>CS clade</taxon>
        <taxon>Chlamydomonadales</taxon>
        <taxon>Chlamydomonadaceae</taxon>
        <taxon>Chlamydomonas</taxon>
    </lineage>
</organism>
<evidence type="ECO:0000256" key="1">
    <source>
        <dbReference type="SAM" id="MobiDB-lite"/>
    </source>
</evidence>
<gene>
    <name evidence="2" type="ORF">HXX76_009228</name>
</gene>
<sequence length="372" mass="38545">MGGAARETAPRVMLRHLSGVPELVLAPALPVQTAERLAGWRHGWAAGQAAWALDGAGCSRWDREAQATCTLSAFALTGHGFARDLDRRGSGGVQGGGTAASGVYGGGLCLRAGPTAGGHSGAAISGGNGQGAVYIADMPHRADRKVPALQLPPGPQMEHVAELQDVMRAALIRTLGSNGAMGFFDFFMMLPPPGCPRAPAPGASNSWRAWIVHPRLHGMSAVCDVCCLRRAIALPETAAKQQQQAPPPPPPQTYLRAWLVRALGCTTTVGFSMLPHGGPGPGPEPGASSRPPRGPTHVGPGFKLFQDDYAAAADAADASLRRWSSSGDVGAAAVQDRVLEATVLEATVLEATMATDVGCLPDIERQEQLTLS</sequence>
<proteinExistence type="predicted"/>
<evidence type="ECO:0000313" key="3">
    <source>
        <dbReference type="Proteomes" id="UP000650467"/>
    </source>
</evidence>
<name>A0A835SUF9_CHLIN</name>
<feature type="region of interest" description="Disordered" evidence="1">
    <location>
        <begin position="272"/>
        <end position="301"/>
    </location>
</feature>
<evidence type="ECO:0000313" key="2">
    <source>
        <dbReference type="EMBL" id="KAG2431732.1"/>
    </source>
</evidence>
<dbReference type="EMBL" id="JAEHOC010000023">
    <property type="protein sequence ID" value="KAG2431732.1"/>
    <property type="molecule type" value="Genomic_DNA"/>
</dbReference>
<comment type="caution">
    <text evidence="2">The sequence shown here is derived from an EMBL/GenBank/DDBJ whole genome shotgun (WGS) entry which is preliminary data.</text>
</comment>
<keyword evidence="3" id="KW-1185">Reference proteome</keyword>
<dbReference type="Proteomes" id="UP000650467">
    <property type="component" value="Unassembled WGS sequence"/>
</dbReference>
<protein>
    <submittedName>
        <fullName evidence="2">Uncharacterized protein</fullName>
    </submittedName>
</protein>
<reference evidence="2" key="1">
    <citation type="journal article" date="2020" name="bioRxiv">
        <title>Comparative genomics of Chlamydomonas.</title>
        <authorList>
            <person name="Craig R.J."/>
            <person name="Hasan A.R."/>
            <person name="Ness R.W."/>
            <person name="Keightley P.D."/>
        </authorList>
    </citation>
    <scope>NUCLEOTIDE SEQUENCE</scope>
    <source>
        <strain evidence="2">SAG 7.73</strain>
    </source>
</reference>
<dbReference type="AlphaFoldDB" id="A0A835SUF9"/>
<accession>A0A835SUF9</accession>